<dbReference type="Pfam" id="PF05685">
    <property type="entry name" value="Uma2"/>
    <property type="match status" value="1"/>
</dbReference>
<dbReference type="Proteomes" id="UP000316331">
    <property type="component" value="Unassembled WGS sequence"/>
</dbReference>
<evidence type="ECO:0000313" key="2">
    <source>
        <dbReference type="EMBL" id="TQM28973.1"/>
    </source>
</evidence>
<dbReference type="Gene3D" id="3.90.1570.10">
    <property type="entry name" value="tt1808, chain A"/>
    <property type="match status" value="1"/>
</dbReference>
<dbReference type="InterPro" id="IPR008538">
    <property type="entry name" value="Uma2"/>
</dbReference>
<keyword evidence="2" id="KW-0255">Endonuclease</keyword>
<dbReference type="EMBL" id="VFPG01000001">
    <property type="protein sequence ID" value="TQM28973.1"/>
    <property type="molecule type" value="Genomic_DNA"/>
</dbReference>
<dbReference type="CDD" id="cd06260">
    <property type="entry name" value="DUF820-like"/>
    <property type="match status" value="1"/>
</dbReference>
<dbReference type="AlphaFoldDB" id="A0A543F567"/>
<keyword evidence="2" id="KW-0540">Nuclease</keyword>
<dbReference type="PANTHER" id="PTHR35400">
    <property type="entry name" value="SLR1083 PROTEIN"/>
    <property type="match status" value="1"/>
</dbReference>
<comment type="caution">
    <text evidence="2">The sequence shown here is derived from an EMBL/GenBank/DDBJ whole genome shotgun (WGS) entry which is preliminary data.</text>
</comment>
<sequence>MTVEPLPDWVIPPAGGFTVEEFLRMRGLPKHTELIDGSLIFVSPQRKWHRQVLDLFRRELDLQAPPHLRADREMAVKLGKRQMPEPDVIVVTLDAMNREDPDTYYFAEDLVLAVEVVSPDSEERDRETKPLKYSNAGIPHYWRIEGGDGTVVVYVYEIDPATRRYVPTGIFHDRLKVSVPFPIDIDLTAIGQRG</sequence>
<gene>
    <name evidence="2" type="ORF">FB390_0558</name>
</gene>
<protein>
    <submittedName>
        <fullName evidence="2">Uma2 family endonuclease</fullName>
    </submittedName>
</protein>
<feature type="domain" description="Putative restriction endonuclease" evidence="1">
    <location>
        <begin position="19"/>
        <end position="187"/>
    </location>
</feature>
<proteinExistence type="predicted"/>
<keyword evidence="3" id="KW-1185">Reference proteome</keyword>
<dbReference type="RefSeq" id="WP_141807523.1">
    <property type="nucleotide sequence ID" value="NZ_VFPG01000001.1"/>
</dbReference>
<evidence type="ECO:0000313" key="3">
    <source>
        <dbReference type="Proteomes" id="UP000316331"/>
    </source>
</evidence>
<reference evidence="2 3" key="1">
    <citation type="submission" date="2019-06" db="EMBL/GenBank/DDBJ databases">
        <title>Sequencing the genomes of 1000 actinobacteria strains.</title>
        <authorList>
            <person name="Klenk H.-P."/>
        </authorList>
    </citation>
    <scope>NUCLEOTIDE SEQUENCE [LARGE SCALE GENOMIC DNA]</scope>
    <source>
        <strain evidence="2 3">DSM 103495</strain>
    </source>
</reference>
<dbReference type="InterPro" id="IPR011335">
    <property type="entry name" value="Restrct_endonuc-II-like"/>
</dbReference>
<organism evidence="2 3">
    <name type="scientific">Nocardia bhagyanarayanae</name>
    <dbReference type="NCBI Taxonomy" id="1215925"/>
    <lineage>
        <taxon>Bacteria</taxon>
        <taxon>Bacillati</taxon>
        <taxon>Actinomycetota</taxon>
        <taxon>Actinomycetes</taxon>
        <taxon>Mycobacteriales</taxon>
        <taxon>Nocardiaceae</taxon>
        <taxon>Nocardia</taxon>
    </lineage>
</organism>
<dbReference type="GO" id="GO:0004519">
    <property type="term" value="F:endonuclease activity"/>
    <property type="evidence" value="ECO:0007669"/>
    <property type="project" value="UniProtKB-KW"/>
</dbReference>
<name>A0A543F567_9NOCA</name>
<dbReference type="PANTHER" id="PTHR35400:SF3">
    <property type="entry name" value="SLL1072 PROTEIN"/>
    <property type="match status" value="1"/>
</dbReference>
<dbReference type="SUPFAM" id="SSF52980">
    <property type="entry name" value="Restriction endonuclease-like"/>
    <property type="match status" value="1"/>
</dbReference>
<dbReference type="InterPro" id="IPR012296">
    <property type="entry name" value="Nuclease_put_TT1808"/>
</dbReference>
<dbReference type="OrthoDB" id="9799703at2"/>
<keyword evidence="2" id="KW-0378">Hydrolase</keyword>
<evidence type="ECO:0000259" key="1">
    <source>
        <dbReference type="Pfam" id="PF05685"/>
    </source>
</evidence>
<accession>A0A543F567</accession>